<dbReference type="GO" id="GO:0006631">
    <property type="term" value="P:fatty acid metabolic process"/>
    <property type="evidence" value="ECO:0007669"/>
    <property type="project" value="InterPro"/>
</dbReference>
<dbReference type="InterPro" id="IPR008927">
    <property type="entry name" value="6-PGluconate_DH-like_C_sf"/>
</dbReference>
<dbReference type="InterPro" id="IPR006176">
    <property type="entry name" value="3-OHacyl-CoA_DH_NAD-bd"/>
</dbReference>
<gene>
    <name evidence="4" type="ordered locus">Pogu_2676</name>
</gene>
<organism evidence="4 5">
    <name type="scientific">Pyrobaculum oguniense (strain DSM 13380 / JCM 10595 / TE7)</name>
    <dbReference type="NCBI Taxonomy" id="698757"/>
    <lineage>
        <taxon>Archaea</taxon>
        <taxon>Thermoproteota</taxon>
        <taxon>Thermoprotei</taxon>
        <taxon>Thermoproteales</taxon>
        <taxon>Thermoproteaceae</taxon>
        <taxon>Pyrobaculum</taxon>
    </lineage>
</organism>
<dbReference type="SUPFAM" id="SSF48179">
    <property type="entry name" value="6-phosphogluconate dehydrogenase C-terminal domain-like"/>
    <property type="match status" value="2"/>
</dbReference>
<feature type="domain" description="3-hydroxyacyl-CoA dehydrogenase C-terminal" evidence="2">
    <location>
        <begin position="185"/>
        <end position="280"/>
    </location>
</feature>
<dbReference type="SUPFAM" id="SSF51735">
    <property type="entry name" value="NAD(P)-binding Rossmann-fold domains"/>
    <property type="match status" value="1"/>
</dbReference>
<dbReference type="EC" id="1.1.1.157" evidence="4"/>
<evidence type="ECO:0000256" key="1">
    <source>
        <dbReference type="ARBA" id="ARBA00023002"/>
    </source>
</evidence>
<reference evidence="4 5" key="1">
    <citation type="journal article" date="2012" name="Stand. Genomic Sci.">
        <title>Complete genome sequence of Pyrobaculum oguniense.</title>
        <authorList>
            <person name="Bernick D.L."/>
            <person name="Karplus K."/>
            <person name="Lui L.M."/>
            <person name="Coker J.K."/>
            <person name="Murphy J.N."/>
            <person name="Chan P.P."/>
            <person name="Cozen A.E."/>
            <person name="Lowe T.M."/>
        </authorList>
    </citation>
    <scope>NUCLEOTIDE SEQUENCE [LARGE SCALE GENOMIC DNA]</scope>
    <source>
        <strain evidence="4 5">TE7</strain>
    </source>
</reference>
<dbReference type="Gene3D" id="1.10.1040.10">
    <property type="entry name" value="N-(1-d-carboxylethyl)-l-norvaline Dehydrogenase, domain 2"/>
    <property type="match status" value="2"/>
</dbReference>
<evidence type="ECO:0000313" key="5">
    <source>
        <dbReference type="Proteomes" id="UP000009062"/>
    </source>
</evidence>
<evidence type="ECO:0000259" key="2">
    <source>
        <dbReference type="Pfam" id="PF00725"/>
    </source>
</evidence>
<dbReference type="InterPro" id="IPR036291">
    <property type="entry name" value="NAD(P)-bd_dom_sf"/>
</dbReference>
<dbReference type="GO" id="GO:0070403">
    <property type="term" value="F:NAD+ binding"/>
    <property type="evidence" value="ECO:0007669"/>
    <property type="project" value="InterPro"/>
</dbReference>
<protein>
    <submittedName>
        <fullName evidence="4">3-hydroxyacyl-CoA dehydrogenase</fullName>
        <ecNumber evidence="4">1.1.1.157</ecNumber>
    </submittedName>
</protein>
<dbReference type="PANTHER" id="PTHR48075:SF5">
    <property type="entry name" value="3-HYDROXYBUTYRYL-COA DEHYDROGENASE"/>
    <property type="match status" value="1"/>
</dbReference>
<dbReference type="InterPro" id="IPR006108">
    <property type="entry name" value="3HC_DH_C"/>
</dbReference>
<feature type="domain" description="3-hydroxyacyl-CoA dehydrogenase NAD binding" evidence="3">
    <location>
        <begin position="5"/>
        <end position="181"/>
    </location>
</feature>
<keyword evidence="1 4" id="KW-0560">Oxidoreductase</keyword>
<dbReference type="EMBL" id="CP003316">
    <property type="protein sequence ID" value="AFA40703.1"/>
    <property type="molecule type" value="Genomic_DNA"/>
</dbReference>
<dbReference type="Gene3D" id="3.40.50.720">
    <property type="entry name" value="NAD(P)-binding Rossmann-like Domain"/>
    <property type="match status" value="1"/>
</dbReference>
<name>H6QDT3_PYROT</name>
<accession>H6QDT3</accession>
<sequence>MIRRVFVVGAGTMGHGIAEVAALAGYEVYIYDISAEILNKAIEKIKWSLEKLYEKRRISSVEEVLSRIRATLNFEEAARNSDIGIEAVPENLQLKRDIFARLDSLMHEDAILATNTSSLPISEIAEATRRPNKVVGIHFFNPPVLMQLVEIIKGNKTDDDTVRRSFEFVKSLGKTPIIVNRDVPGFIVNRILGAIQNVACHLVYRGEYTPVEIDSAVKYKAGLPMGLFELRDFTGIDVGYMVAKALAERDPLFRQECPLIEEYYKKGWLGVKSGKGFYEYKSPSDRPNIPKEAGERVNVVRVLASSVNMAAWLLRNGIATKEDIDTGVRLGLGYPKGILQYADEWGIDEVVKELEYIYNKYGLILAKPDELLIQMLKEGKLGRKSKEGFYKYAT</sequence>
<dbReference type="STRING" id="698757.Pogu_2676"/>
<dbReference type="GO" id="GO:0008691">
    <property type="term" value="F:3-hydroxybutyryl-CoA dehydrogenase activity"/>
    <property type="evidence" value="ECO:0007669"/>
    <property type="project" value="UniProtKB-EC"/>
</dbReference>
<dbReference type="eggNOG" id="arCOG00249">
    <property type="taxonomic scope" value="Archaea"/>
</dbReference>
<dbReference type="InterPro" id="IPR013328">
    <property type="entry name" value="6PGD_dom2"/>
</dbReference>
<keyword evidence="5" id="KW-1185">Reference proteome</keyword>
<dbReference type="Proteomes" id="UP000009062">
    <property type="component" value="Chromosome"/>
</dbReference>
<dbReference type="Pfam" id="PF00725">
    <property type="entry name" value="3HCDH"/>
    <property type="match status" value="2"/>
</dbReference>
<dbReference type="AlphaFoldDB" id="H6QDT3"/>
<dbReference type="PANTHER" id="PTHR48075">
    <property type="entry name" value="3-HYDROXYACYL-COA DEHYDROGENASE FAMILY PROTEIN"/>
    <property type="match status" value="1"/>
</dbReference>
<dbReference type="Pfam" id="PF02737">
    <property type="entry name" value="3HCDH_N"/>
    <property type="match status" value="1"/>
</dbReference>
<dbReference type="FunFam" id="3.40.50.720:FF:000009">
    <property type="entry name" value="Fatty oxidation complex, alpha subunit"/>
    <property type="match status" value="1"/>
</dbReference>
<evidence type="ECO:0000259" key="3">
    <source>
        <dbReference type="Pfam" id="PF02737"/>
    </source>
</evidence>
<dbReference type="KEGG" id="pog:Pogu_2676"/>
<evidence type="ECO:0000313" key="4">
    <source>
        <dbReference type="EMBL" id="AFA40703.1"/>
    </source>
</evidence>
<dbReference type="HOGENOM" id="CLU_009834_2_0_2"/>
<feature type="domain" description="3-hydroxyacyl-CoA dehydrogenase C-terminal" evidence="2">
    <location>
        <begin position="299"/>
        <end position="392"/>
    </location>
</feature>
<proteinExistence type="predicted"/>